<sequence length="80" mass="9336">MENNRQIYILQDVIVDGNASYTAGGQVRVESLNQTKIYLFIQYFDENDRFINDQVVYYPNLLNSYHELNISDTTPANAKR</sequence>
<dbReference type="Proteomes" id="UP001595755">
    <property type="component" value="Unassembled WGS sequence"/>
</dbReference>
<dbReference type="EMBL" id="JBHSED010000038">
    <property type="protein sequence ID" value="MFC4305342.1"/>
    <property type="molecule type" value="Genomic_DNA"/>
</dbReference>
<proteinExistence type="predicted"/>
<protein>
    <submittedName>
        <fullName evidence="1">Uncharacterized protein</fullName>
    </submittedName>
</protein>
<evidence type="ECO:0000313" key="1">
    <source>
        <dbReference type="EMBL" id="MFC4305342.1"/>
    </source>
</evidence>
<organism evidence="1 2">
    <name type="scientific">Cohnella boryungensis</name>
    <dbReference type="NCBI Taxonomy" id="768479"/>
    <lineage>
        <taxon>Bacteria</taxon>
        <taxon>Bacillati</taxon>
        <taxon>Bacillota</taxon>
        <taxon>Bacilli</taxon>
        <taxon>Bacillales</taxon>
        <taxon>Paenibacillaceae</taxon>
        <taxon>Cohnella</taxon>
    </lineage>
</organism>
<keyword evidence="2" id="KW-1185">Reference proteome</keyword>
<accession>A0ABV8SEG1</accession>
<evidence type="ECO:0000313" key="2">
    <source>
        <dbReference type="Proteomes" id="UP001595755"/>
    </source>
</evidence>
<name>A0ABV8SEG1_9BACL</name>
<comment type="caution">
    <text evidence="1">The sequence shown here is derived from an EMBL/GenBank/DDBJ whole genome shotgun (WGS) entry which is preliminary data.</text>
</comment>
<gene>
    <name evidence="1" type="ORF">ACFO1S_18075</name>
</gene>
<reference evidence="2" key="1">
    <citation type="journal article" date="2019" name="Int. J. Syst. Evol. Microbiol.">
        <title>The Global Catalogue of Microorganisms (GCM) 10K type strain sequencing project: providing services to taxonomists for standard genome sequencing and annotation.</title>
        <authorList>
            <consortium name="The Broad Institute Genomics Platform"/>
            <consortium name="The Broad Institute Genome Sequencing Center for Infectious Disease"/>
            <person name="Wu L."/>
            <person name="Ma J."/>
        </authorList>
    </citation>
    <scope>NUCLEOTIDE SEQUENCE [LARGE SCALE GENOMIC DNA]</scope>
    <source>
        <strain evidence="2">CGMCC 4.1641</strain>
    </source>
</reference>